<dbReference type="RefSeq" id="XP_016608221.1">
    <property type="nucleotide sequence ID" value="XM_016752757.1"/>
</dbReference>
<feature type="region of interest" description="Disordered" evidence="1">
    <location>
        <begin position="1"/>
        <end position="42"/>
    </location>
</feature>
<feature type="region of interest" description="Disordered" evidence="1">
    <location>
        <begin position="95"/>
        <end position="116"/>
    </location>
</feature>
<proteinExistence type="predicted"/>
<evidence type="ECO:0000313" key="2">
    <source>
        <dbReference type="EMBL" id="KND00182.1"/>
    </source>
</evidence>
<name>A0A0L0HGL7_SPIPD</name>
<dbReference type="EMBL" id="KQ257456">
    <property type="protein sequence ID" value="KND00182.1"/>
    <property type="molecule type" value="Genomic_DNA"/>
</dbReference>
<evidence type="ECO:0000256" key="1">
    <source>
        <dbReference type="SAM" id="MobiDB-lite"/>
    </source>
</evidence>
<dbReference type="GeneID" id="27687968"/>
<dbReference type="OrthoDB" id="10273128at2759"/>
<dbReference type="AlphaFoldDB" id="A0A0L0HGL7"/>
<dbReference type="Proteomes" id="UP000053201">
    <property type="component" value="Unassembled WGS sequence"/>
</dbReference>
<accession>A0A0L0HGL7</accession>
<protein>
    <submittedName>
        <fullName evidence="2">Uncharacterized protein</fullName>
    </submittedName>
</protein>
<dbReference type="InParanoid" id="A0A0L0HGL7"/>
<dbReference type="VEuPathDB" id="FungiDB:SPPG_04523"/>
<evidence type="ECO:0000313" key="3">
    <source>
        <dbReference type="Proteomes" id="UP000053201"/>
    </source>
</evidence>
<gene>
    <name evidence="2" type="ORF">SPPG_04523</name>
</gene>
<sequence>MTGEKKKAHSPGARIAVHDPVGAEGGGGRHARSNPMSQFNSEAGLQFYTTQLGGDRAAVEAGQRMQHMAAAPTPNPLTGELPIVEDTIVCEDKSGRKVHFESGPTCSESQSTNTEH</sequence>
<keyword evidence="3" id="KW-1185">Reference proteome</keyword>
<feature type="compositionally biased region" description="Polar residues" evidence="1">
    <location>
        <begin position="104"/>
        <end position="116"/>
    </location>
</feature>
<organism evidence="2 3">
    <name type="scientific">Spizellomyces punctatus (strain DAOM BR117)</name>
    <dbReference type="NCBI Taxonomy" id="645134"/>
    <lineage>
        <taxon>Eukaryota</taxon>
        <taxon>Fungi</taxon>
        <taxon>Fungi incertae sedis</taxon>
        <taxon>Chytridiomycota</taxon>
        <taxon>Chytridiomycota incertae sedis</taxon>
        <taxon>Chytridiomycetes</taxon>
        <taxon>Spizellomycetales</taxon>
        <taxon>Spizellomycetaceae</taxon>
        <taxon>Spizellomyces</taxon>
    </lineage>
</organism>
<reference evidence="2 3" key="1">
    <citation type="submission" date="2009-08" db="EMBL/GenBank/DDBJ databases">
        <title>The Genome Sequence of Spizellomyces punctatus strain DAOM BR117.</title>
        <authorList>
            <consortium name="The Broad Institute Genome Sequencing Platform"/>
            <person name="Russ C."/>
            <person name="Cuomo C."/>
            <person name="Shea T."/>
            <person name="Young S.K."/>
            <person name="Zeng Q."/>
            <person name="Koehrsen M."/>
            <person name="Haas B."/>
            <person name="Borodovsky M."/>
            <person name="Guigo R."/>
            <person name="Alvarado L."/>
            <person name="Berlin A."/>
            <person name="Bochicchio J."/>
            <person name="Borenstein D."/>
            <person name="Chapman S."/>
            <person name="Chen Z."/>
            <person name="Engels R."/>
            <person name="Freedman E."/>
            <person name="Gellesch M."/>
            <person name="Goldberg J."/>
            <person name="Griggs A."/>
            <person name="Gujja S."/>
            <person name="Heiman D."/>
            <person name="Hepburn T."/>
            <person name="Howarth C."/>
            <person name="Jen D."/>
            <person name="Larson L."/>
            <person name="Lewis B."/>
            <person name="Mehta T."/>
            <person name="Park D."/>
            <person name="Pearson M."/>
            <person name="Roberts A."/>
            <person name="Saif S."/>
            <person name="Shenoy N."/>
            <person name="Sisk P."/>
            <person name="Stolte C."/>
            <person name="Sykes S."/>
            <person name="Thomson T."/>
            <person name="Walk T."/>
            <person name="White J."/>
            <person name="Yandava C."/>
            <person name="Burger G."/>
            <person name="Gray M.W."/>
            <person name="Holland P.W.H."/>
            <person name="King N."/>
            <person name="Lang F.B.F."/>
            <person name="Roger A.J."/>
            <person name="Ruiz-Trillo I."/>
            <person name="Lander E."/>
            <person name="Nusbaum C."/>
        </authorList>
    </citation>
    <scope>NUCLEOTIDE SEQUENCE [LARGE SCALE GENOMIC DNA]</scope>
    <source>
        <strain evidence="2 3">DAOM BR117</strain>
    </source>
</reference>